<protein>
    <recommendedName>
        <fullName evidence="2">DNA ligase ATP-dependent N-terminal domain-containing protein</fullName>
    </recommendedName>
</protein>
<evidence type="ECO:0000313" key="4">
    <source>
        <dbReference type="Proteomes" id="UP000631114"/>
    </source>
</evidence>
<dbReference type="SUPFAM" id="SSF117018">
    <property type="entry name" value="ATP-dependent DNA ligase DNA-binding domain"/>
    <property type="match status" value="1"/>
</dbReference>
<reference evidence="3 4" key="1">
    <citation type="submission" date="2020-10" db="EMBL/GenBank/DDBJ databases">
        <title>The Coptis chinensis genome and diversification of protoberbering-type alkaloids.</title>
        <authorList>
            <person name="Wang B."/>
            <person name="Shu S."/>
            <person name="Song C."/>
            <person name="Liu Y."/>
        </authorList>
    </citation>
    <scope>NUCLEOTIDE SEQUENCE [LARGE SCALE GENOMIC DNA]</scope>
    <source>
        <strain evidence="3">HL-2020</strain>
        <tissue evidence="3">Leaf</tissue>
    </source>
</reference>
<gene>
    <name evidence="3" type="ORF">IFM89_029326</name>
</gene>
<accession>A0A835MA41</accession>
<keyword evidence="1" id="KW-0436">Ligase</keyword>
<dbReference type="GO" id="GO:0003910">
    <property type="term" value="F:DNA ligase (ATP) activity"/>
    <property type="evidence" value="ECO:0007669"/>
    <property type="project" value="InterPro"/>
</dbReference>
<organism evidence="3 4">
    <name type="scientific">Coptis chinensis</name>
    <dbReference type="NCBI Taxonomy" id="261450"/>
    <lineage>
        <taxon>Eukaryota</taxon>
        <taxon>Viridiplantae</taxon>
        <taxon>Streptophyta</taxon>
        <taxon>Embryophyta</taxon>
        <taxon>Tracheophyta</taxon>
        <taxon>Spermatophyta</taxon>
        <taxon>Magnoliopsida</taxon>
        <taxon>Ranunculales</taxon>
        <taxon>Ranunculaceae</taxon>
        <taxon>Coptidoideae</taxon>
        <taxon>Coptis</taxon>
    </lineage>
</organism>
<dbReference type="GO" id="GO:0006310">
    <property type="term" value="P:DNA recombination"/>
    <property type="evidence" value="ECO:0007669"/>
    <property type="project" value="InterPro"/>
</dbReference>
<dbReference type="Pfam" id="PF04675">
    <property type="entry name" value="DNA_ligase_A_N"/>
    <property type="match status" value="1"/>
</dbReference>
<dbReference type="InterPro" id="IPR036599">
    <property type="entry name" value="DNA_ligase_N_sf"/>
</dbReference>
<proteinExistence type="predicted"/>
<feature type="domain" description="DNA ligase ATP-dependent N-terminal" evidence="2">
    <location>
        <begin position="55"/>
        <end position="158"/>
    </location>
</feature>
<dbReference type="Gene3D" id="1.10.3260.10">
    <property type="entry name" value="DNA ligase, ATP-dependent, N-terminal domain"/>
    <property type="match status" value="1"/>
</dbReference>
<dbReference type="InterPro" id="IPR012308">
    <property type="entry name" value="DNA_ligase_ATP-dep_N"/>
</dbReference>
<dbReference type="EMBL" id="JADFTS010000002">
    <property type="protein sequence ID" value="KAF9622042.1"/>
    <property type="molecule type" value="Genomic_DNA"/>
</dbReference>
<dbReference type="GO" id="GO:0003677">
    <property type="term" value="F:DNA binding"/>
    <property type="evidence" value="ECO:0007669"/>
    <property type="project" value="InterPro"/>
</dbReference>
<evidence type="ECO:0000259" key="2">
    <source>
        <dbReference type="Pfam" id="PF04675"/>
    </source>
</evidence>
<dbReference type="GO" id="GO:0006281">
    <property type="term" value="P:DNA repair"/>
    <property type="evidence" value="ECO:0007669"/>
    <property type="project" value="InterPro"/>
</dbReference>
<dbReference type="Proteomes" id="UP000631114">
    <property type="component" value="Unassembled WGS sequence"/>
</dbReference>
<evidence type="ECO:0000256" key="1">
    <source>
        <dbReference type="ARBA" id="ARBA00022598"/>
    </source>
</evidence>
<dbReference type="AlphaFoldDB" id="A0A835MA41"/>
<evidence type="ECO:0000313" key="3">
    <source>
        <dbReference type="EMBL" id="KAF9622042.1"/>
    </source>
</evidence>
<keyword evidence="4" id="KW-1185">Reference proteome</keyword>
<comment type="caution">
    <text evidence="3">The sequence shown here is derived from an EMBL/GenBank/DDBJ whole genome shotgun (WGS) entry which is preliminary data.</text>
</comment>
<sequence length="159" mass="17701">MFTQFSVTFICETKPAERIGQGIIQLEKNPADFDTNSAAFWNEGESVLFFVSCPAVVYLSSNKIATFFSSVELCIGNFDLIKAVAKTYKISEKHIKEELGIRKPSLIKVKKCCDLGGFVKERCSSQLERFNYKPAPLTVVKVLNTFPTVANESGKDSQV</sequence>
<name>A0A835MA41_9MAGN</name>